<dbReference type="Pfam" id="PF03006">
    <property type="entry name" value="HlyIII"/>
    <property type="match status" value="1"/>
</dbReference>
<proteinExistence type="predicted"/>
<feature type="transmembrane region" description="Helical" evidence="5">
    <location>
        <begin position="40"/>
        <end position="61"/>
    </location>
</feature>
<feature type="transmembrane region" description="Helical" evidence="5">
    <location>
        <begin position="210"/>
        <end position="235"/>
    </location>
</feature>
<organism evidence="6 7">
    <name type="scientific">Paractinoplanes hotanensis</name>
    <dbReference type="NCBI Taxonomy" id="2906497"/>
    <lineage>
        <taxon>Bacteria</taxon>
        <taxon>Bacillati</taxon>
        <taxon>Actinomycetota</taxon>
        <taxon>Actinomycetes</taxon>
        <taxon>Micromonosporales</taxon>
        <taxon>Micromonosporaceae</taxon>
        <taxon>Paractinoplanes</taxon>
    </lineage>
</organism>
<sequence>MRHHVTTSDHVRTAPAAGAVRVPDRPVRAAKPVLRGWSHFVCFEASLVIGTLVVSAAAGALRITAAAIYAASVSAMFGTSALYHLGQWKPAVHRALQSADHATISLLIAGTATPIYLLAAPRVFGVVCLIVLWSLTVGSIGLHVAWPTRHERLRVGIYLAMGWTACLALPALWTHGGVASALLVAAGGLLYTVGALVYHRRRPDPRPEVFGYHEVFHTYVCLAAACQYVALAVFVL</sequence>
<evidence type="ECO:0000256" key="3">
    <source>
        <dbReference type="ARBA" id="ARBA00022989"/>
    </source>
</evidence>
<dbReference type="PANTHER" id="PTHR20855">
    <property type="entry name" value="ADIPOR/PROGESTIN RECEPTOR-RELATED"/>
    <property type="match status" value="1"/>
</dbReference>
<dbReference type="EMBL" id="JAMQOL010000076">
    <property type="protein sequence ID" value="MCM4084348.1"/>
    <property type="molecule type" value="Genomic_DNA"/>
</dbReference>
<evidence type="ECO:0000256" key="2">
    <source>
        <dbReference type="ARBA" id="ARBA00022692"/>
    </source>
</evidence>
<feature type="transmembrane region" description="Helical" evidence="5">
    <location>
        <begin position="155"/>
        <end position="173"/>
    </location>
</feature>
<gene>
    <name evidence="6" type="ORF">LXN57_43125</name>
</gene>
<evidence type="ECO:0000313" key="7">
    <source>
        <dbReference type="Proteomes" id="UP001523216"/>
    </source>
</evidence>
<dbReference type="RefSeq" id="WP_251804101.1">
    <property type="nucleotide sequence ID" value="NZ_JAMQOL010000076.1"/>
</dbReference>
<feature type="transmembrane region" description="Helical" evidence="5">
    <location>
        <begin position="123"/>
        <end position="146"/>
    </location>
</feature>
<keyword evidence="7" id="KW-1185">Reference proteome</keyword>
<comment type="caution">
    <text evidence="6">The sequence shown here is derived from an EMBL/GenBank/DDBJ whole genome shotgun (WGS) entry which is preliminary data.</text>
</comment>
<evidence type="ECO:0000256" key="5">
    <source>
        <dbReference type="SAM" id="Phobius"/>
    </source>
</evidence>
<evidence type="ECO:0000256" key="4">
    <source>
        <dbReference type="ARBA" id="ARBA00023136"/>
    </source>
</evidence>
<feature type="transmembrane region" description="Helical" evidence="5">
    <location>
        <begin position="179"/>
        <end position="198"/>
    </location>
</feature>
<evidence type="ECO:0000256" key="1">
    <source>
        <dbReference type="ARBA" id="ARBA00004141"/>
    </source>
</evidence>
<dbReference type="Proteomes" id="UP001523216">
    <property type="component" value="Unassembled WGS sequence"/>
</dbReference>
<feature type="transmembrane region" description="Helical" evidence="5">
    <location>
        <begin position="67"/>
        <end position="86"/>
    </location>
</feature>
<reference evidence="6 7" key="1">
    <citation type="submission" date="2022-06" db="EMBL/GenBank/DDBJ databases">
        <title>Actinoplanes abujensis sp. nov., isolated from Nigerian arid soil.</title>
        <authorList>
            <person name="Ding P."/>
        </authorList>
    </citation>
    <scope>NUCLEOTIDE SEQUENCE [LARGE SCALE GENOMIC DNA]</scope>
    <source>
        <strain evidence="7">TRM88002</strain>
    </source>
</reference>
<keyword evidence="2 5" id="KW-0812">Transmembrane</keyword>
<comment type="subcellular location">
    <subcellularLocation>
        <location evidence="1">Membrane</location>
        <topology evidence="1">Multi-pass membrane protein</topology>
    </subcellularLocation>
</comment>
<protein>
    <submittedName>
        <fullName evidence="6">Hemolysin III family protein</fullName>
    </submittedName>
</protein>
<feature type="transmembrane region" description="Helical" evidence="5">
    <location>
        <begin position="98"/>
        <end position="117"/>
    </location>
</feature>
<evidence type="ECO:0000313" key="6">
    <source>
        <dbReference type="EMBL" id="MCM4084348.1"/>
    </source>
</evidence>
<keyword evidence="3 5" id="KW-1133">Transmembrane helix</keyword>
<name>A0ABT0YFR0_9ACTN</name>
<dbReference type="PANTHER" id="PTHR20855:SF3">
    <property type="entry name" value="LD03007P"/>
    <property type="match status" value="1"/>
</dbReference>
<accession>A0ABT0YFR0</accession>
<dbReference type="InterPro" id="IPR004254">
    <property type="entry name" value="AdipoR/HlyIII-related"/>
</dbReference>
<keyword evidence="4 5" id="KW-0472">Membrane</keyword>